<evidence type="ECO:0000256" key="4">
    <source>
        <dbReference type="ARBA" id="ARBA00022692"/>
    </source>
</evidence>
<keyword evidence="7" id="KW-0106">Calcium</keyword>
<dbReference type="InterPro" id="IPR018108">
    <property type="entry name" value="MCP_transmembrane"/>
</dbReference>
<reference evidence="13" key="2">
    <citation type="submission" date="2025-09" db="UniProtKB">
        <authorList>
            <consortium name="Ensembl"/>
        </authorList>
    </citation>
    <scope>IDENTIFICATION</scope>
</reference>
<dbReference type="SMART" id="SM00054">
    <property type="entry name" value="EFh"/>
    <property type="match status" value="3"/>
</dbReference>
<keyword evidence="4 10" id="KW-0812">Transmembrane</keyword>
<feature type="repeat" description="Solcar" evidence="10">
    <location>
        <begin position="383"/>
        <end position="471"/>
    </location>
</feature>
<feature type="domain" description="EF-hand" evidence="12">
    <location>
        <begin position="87"/>
        <end position="122"/>
    </location>
</feature>
<evidence type="ECO:0000313" key="14">
    <source>
        <dbReference type="Proteomes" id="UP000694546"/>
    </source>
</evidence>
<dbReference type="GO" id="GO:0005743">
    <property type="term" value="C:mitochondrial inner membrane"/>
    <property type="evidence" value="ECO:0007669"/>
    <property type="project" value="UniProtKB-SubCell"/>
</dbReference>
<dbReference type="Gene3D" id="1.50.40.10">
    <property type="entry name" value="Mitochondrial carrier domain"/>
    <property type="match status" value="1"/>
</dbReference>
<dbReference type="PROSITE" id="PS50920">
    <property type="entry name" value="SOLCAR"/>
    <property type="match status" value="3"/>
</dbReference>
<dbReference type="GeneTree" id="ENSGT00940000158786"/>
<accession>A0A8C5FAX8</accession>
<evidence type="ECO:0000256" key="9">
    <source>
        <dbReference type="ARBA" id="ARBA00023136"/>
    </source>
</evidence>
<dbReference type="PANTHER" id="PTHR24089">
    <property type="entry name" value="SOLUTE CARRIER FAMILY 25"/>
    <property type="match status" value="1"/>
</dbReference>
<name>A0A8C5FAX8_GADMO</name>
<evidence type="ECO:0000259" key="12">
    <source>
        <dbReference type="PROSITE" id="PS50222"/>
    </source>
</evidence>
<dbReference type="InterPro" id="IPR002067">
    <property type="entry name" value="MCP"/>
</dbReference>
<evidence type="ECO:0000256" key="10">
    <source>
        <dbReference type="PROSITE-ProRule" id="PRU00282"/>
    </source>
</evidence>
<dbReference type="Proteomes" id="UP000694546">
    <property type="component" value="Chromosome 3"/>
</dbReference>
<dbReference type="GO" id="GO:0005509">
    <property type="term" value="F:calcium ion binding"/>
    <property type="evidence" value="ECO:0007669"/>
    <property type="project" value="InterPro"/>
</dbReference>
<dbReference type="PROSITE" id="PS00018">
    <property type="entry name" value="EF_HAND_1"/>
    <property type="match status" value="2"/>
</dbReference>
<evidence type="ECO:0000256" key="6">
    <source>
        <dbReference type="ARBA" id="ARBA00022737"/>
    </source>
</evidence>
<evidence type="ECO:0000256" key="3">
    <source>
        <dbReference type="ARBA" id="ARBA00022448"/>
    </source>
</evidence>
<feature type="domain" description="EF-hand" evidence="12">
    <location>
        <begin position="123"/>
        <end position="158"/>
    </location>
</feature>
<feature type="repeat" description="Solcar" evidence="10">
    <location>
        <begin position="287"/>
        <end position="372"/>
    </location>
</feature>
<dbReference type="InterPro" id="IPR018247">
    <property type="entry name" value="EF_Hand_1_Ca_BS"/>
</dbReference>
<keyword evidence="14" id="KW-1185">Reference proteome</keyword>
<dbReference type="InterPro" id="IPR002048">
    <property type="entry name" value="EF_hand_dom"/>
</dbReference>
<evidence type="ECO:0000256" key="2">
    <source>
        <dbReference type="ARBA" id="ARBA00006375"/>
    </source>
</evidence>
<dbReference type="PRINTS" id="PR00926">
    <property type="entry name" value="MITOCARRIER"/>
</dbReference>
<evidence type="ECO:0000256" key="8">
    <source>
        <dbReference type="ARBA" id="ARBA00022989"/>
    </source>
</evidence>
<comment type="similarity">
    <text evidence="2 11">Belongs to the mitochondrial carrier (TC 2.A.29) family.</text>
</comment>
<dbReference type="Gene3D" id="1.10.238.10">
    <property type="entry name" value="EF-hand"/>
    <property type="match status" value="2"/>
</dbReference>
<dbReference type="OMA" id="YSMEDIA"/>
<dbReference type="InterPro" id="IPR023395">
    <property type="entry name" value="MCP_dom_sf"/>
</dbReference>
<protein>
    <recommendedName>
        <fullName evidence="12">EF-hand domain-containing protein</fullName>
    </recommendedName>
</protein>
<dbReference type="SUPFAM" id="SSF103506">
    <property type="entry name" value="Mitochondrial carrier"/>
    <property type="match status" value="1"/>
</dbReference>
<keyword evidence="8" id="KW-1133">Transmembrane helix</keyword>
<keyword evidence="9 10" id="KW-0472">Membrane</keyword>
<evidence type="ECO:0000256" key="7">
    <source>
        <dbReference type="ARBA" id="ARBA00022837"/>
    </source>
</evidence>
<evidence type="ECO:0000256" key="5">
    <source>
        <dbReference type="ARBA" id="ARBA00022723"/>
    </source>
</evidence>
<dbReference type="PROSITE" id="PS50222">
    <property type="entry name" value="EF_HAND_2"/>
    <property type="match status" value="3"/>
</dbReference>
<reference evidence="13" key="1">
    <citation type="submission" date="2025-08" db="UniProtKB">
        <authorList>
            <consortium name="Ensembl"/>
        </authorList>
    </citation>
    <scope>IDENTIFICATION</scope>
</reference>
<dbReference type="GO" id="GO:0055085">
    <property type="term" value="P:transmembrane transport"/>
    <property type="evidence" value="ECO:0007669"/>
    <property type="project" value="InterPro"/>
</dbReference>
<feature type="repeat" description="Solcar" evidence="10">
    <location>
        <begin position="191"/>
        <end position="277"/>
    </location>
</feature>
<keyword evidence="5" id="KW-0479">Metal-binding</keyword>
<keyword evidence="3 11" id="KW-0813">Transport</keyword>
<dbReference type="Pfam" id="PF13499">
    <property type="entry name" value="EF-hand_7"/>
    <property type="match status" value="2"/>
</dbReference>
<dbReference type="AlphaFoldDB" id="A0A8C5FAX8"/>
<feature type="domain" description="EF-hand" evidence="12">
    <location>
        <begin position="22"/>
        <end position="57"/>
    </location>
</feature>
<organism evidence="13 14">
    <name type="scientific">Gadus morhua</name>
    <name type="common">Atlantic cod</name>
    <dbReference type="NCBI Taxonomy" id="8049"/>
    <lineage>
        <taxon>Eukaryota</taxon>
        <taxon>Metazoa</taxon>
        <taxon>Chordata</taxon>
        <taxon>Craniata</taxon>
        <taxon>Vertebrata</taxon>
        <taxon>Euteleostomi</taxon>
        <taxon>Actinopterygii</taxon>
        <taxon>Neopterygii</taxon>
        <taxon>Teleostei</taxon>
        <taxon>Neoteleostei</taxon>
        <taxon>Acanthomorphata</taxon>
        <taxon>Zeiogadaria</taxon>
        <taxon>Gadariae</taxon>
        <taxon>Gadiformes</taxon>
        <taxon>Gadoidei</taxon>
        <taxon>Gadidae</taxon>
        <taxon>Gadus</taxon>
    </lineage>
</organism>
<proteinExistence type="inferred from homology"/>
<evidence type="ECO:0000256" key="1">
    <source>
        <dbReference type="ARBA" id="ARBA00004448"/>
    </source>
</evidence>
<sequence length="478" mass="52647">MERLGVLLVASCQENQESPELRRRRRWARLFDQLDLNKDGRIDLRELRVGLAKRGVSRSSVDKVVLAGDTNQDGELDFEEFSRYLHTHEKQLRLLFSNLDRNHDGEIDAAEIQHSLRSIGLDVSRQEAERILNSMDRDGTMTIDWAEWRDHFLFNPLHNMEDVARYWRHTMILDTGEQLRIPEELSDQSRSSVWRQLASGGLAGAVSRTSTAPLDRLKVFLQVHGSFPGTSSVGNSFQSMVREGGLGSLWRGNGINVLKMAPETAIKFTVYEQIKGLLGGSDASGHLKLQERFIAGSLAGAIAQTAIYPLEVLKTRLTLRATGQFSGVADCVSQLLRREGVWAFYRGYVPNLLAIAPAAGIDLAVYESLKNSWISRNSASGPPGVLVLVSCGALSSTCGQLASYPLALVKTRMQAQAAEGGGPRPSMTALFHSILAQEGVAGLYRGLSPNLLKVIPAVSISYVVYEYMRKVVGAGVPR</sequence>
<comment type="subcellular location">
    <subcellularLocation>
        <location evidence="1">Mitochondrion inner membrane</location>
        <topology evidence="1">Multi-pass membrane protein</topology>
    </subcellularLocation>
</comment>
<dbReference type="SUPFAM" id="SSF47473">
    <property type="entry name" value="EF-hand"/>
    <property type="match status" value="1"/>
</dbReference>
<dbReference type="Ensembl" id="ENSGMOT00000026533.1">
    <property type="protein sequence ID" value="ENSGMOP00000023264.1"/>
    <property type="gene ID" value="ENSGMOG00000002224.2"/>
</dbReference>
<keyword evidence="6" id="KW-0677">Repeat</keyword>
<dbReference type="InterPro" id="IPR011992">
    <property type="entry name" value="EF-hand-dom_pair"/>
</dbReference>
<dbReference type="Pfam" id="PF00153">
    <property type="entry name" value="Mito_carr"/>
    <property type="match status" value="3"/>
</dbReference>
<evidence type="ECO:0000313" key="13">
    <source>
        <dbReference type="Ensembl" id="ENSGMOP00000023264.1"/>
    </source>
</evidence>
<evidence type="ECO:0000256" key="11">
    <source>
        <dbReference type="RuleBase" id="RU000488"/>
    </source>
</evidence>